<feature type="compositionally biased region" description="Low complexity" evidence="1">
    <location>
        <begin position="36"/>
        <end position="46"/>
    </location>
</feature>
<feature type="region of interest" description="Disordered" evidence="1">
    <location>
        <begin position="146"/>
        <end position="171"/>
    </location>
</feature>
<gene>
    <name evidence="2" type="ORF">CMUS01_10691</name>
</gene>
<protein>
    <submittedName>
        <fullName evidence="2">Uncharacterized protein</fullName>
    </submittedName>
</protein>
<keyword evidence="3" id="KW-1185">Reference proteome</keyword>
<dbReference type="OrthoDB" id="3563866at2759"/>
<feature type="region of interest" description="Disordered" evidence="1">
    <location>
        <begin position="36"/>
        <end position="74"/>
    </location>
</feature>
<evidence type="ECO:0000313" key="2">
    <source>
        <dbReference type="EMBL" id="KAF6823433.1"/>
    </source>
</evidence>
<evidence type="ECO:0000313" key="3">
    <source>
        <dbReference type="Proteomes" id="UP000639643"/>
    </source>
</evidence>
<accession>A0A8H6K2Z4</accession>
<sequence length="171" mass="18514">MAPVIFTEDQLRRLRSIPPFNYTIMTAQAASNNATATAPATASTDTLSPVDDFGSSSQSSNSNSTRTSVEITDRANLDVLPTKVKSKNPLPPLSREFPKPAEEIDVAEALSRKPGRWTLQGTLAVSRPAPVVDEEKVKAQRRQNLENAKKELFAASQSLNSAMPPPRKTAP</sequence>
<dbReference type="EMBL" id="WIGM01000503">
    <property type="protein sequence ID" value="KAF6823433.1"/>
    <property type="molecule type" value="Genomic_DNA"/>
</dbReference>
<name>A0A8H6K2Z4_9PEZI</name>
<reference evidence="2" key="1">
    <citation type="journal article" date="2020" name="Phytopathology">
        <title>Genome Sequence Resources of Colletotrichum truncatum, C. plurivorum, C. musicola, and C. sojae: Four Species Pathogenic to Soybean (Glycine max).</title>
        <authorList>
            <person name="Rogerio F."/>
            <person name="Boufleur T.R."/>
            <person name="Ciampi-Guillardi M."/>
            <person name="Sukno S.A."/>
            <person name="Thon M.R."/>
            <person name="Massola Junior N.S."/>
            <person name="Baroncelli R."/>
        </authorList>
    </citation>
    <scope>NUCLEOTIDE SEQUENCE</scope>
    <source>
        <strain evidence="2">LFN0074</strain>
    </source>
</reference>
<feature type="compositionally biased region" description="Low complexity" evidence="1">
    <location>
        <begin position="55"/>
        <end position="68"/>
    </location>
</feature>
<dbReference type="Proteomes" id="UP000639643">
    <property type="component" value="Unassembled WGS sequence"/>
</dbReference>
<evidence type="ECO:0000256" key="1">
    <source>
        <dbReference type="SAM" id="MobiDB-lite"/>
    </source>
</evidence>
<dbReference type="AlphaFoldDB" id="A0A8H6K2Z4"/>
<comment type="caution">
    <text evidence="2">The sequence shown here is derived from an EMBL/GenBank/DDBJ whole genome shotgun (WGS) entry which is preliminary data.</text>
</comment>
<organism evidence="2 3">
    <name type="scientific">Colletotrichum musicola</name>
    <dbReference type="NCBI Taxonomy" id="2175873"/>
    <lineage>
        <taxon>Eukaryota</taxon>
        <taxon>Fungi</taxon>
        <taxon>Dikarya</taxon>
        <taxon>Ascomycota</taxon>
        <taxon>Pezizomycotina</taxon>
        <taxon>Sordariomycetes</taxon>
        <taxon>Hypocreomycetidae</taxon>
        <taxon>Glomerellales</taxon>
        <taxon>Glomerellaceae</taxon>
        <taxon>Colletotrichum</taxon>
        <taxon>Colletotrichum orchidearum species complex</taxon>
    </lineage>
</organism>
<proteinExistence type="predicted"/>